<dbReference type="AlphaFoldDB" id="A0AB34KBU1"/>
<dbReference type="Pfam" id="PF18972">
    <property type="entry name" value="Wheel"/>
    <property type="match status" value="1"/>
</dbReference>
<dbReference type="Gene3D" id="1.25.40.10">
    <property type="entry name" value="Tetratricopeptide repeat domain"/>
    <property type="match status" value="1"/>
</dbReference>
<dbReference type="PANTHER" id="PTHR46035:SF1">
    <property type="entry name" value="TETRATRICOPEPTIDE REPEAT PROTEIN 4"/>
    <property type="match status" value="1"/>
</dbReference>
<comment type="similarity">
    <text evidence="3">Belongs to the TTC4 family.</text>
</comment>
<keyword evidence="1" id="KW-0677">Repeat</keyword>
<dbReference type="RefSeq" id="XP_069225436.1">
    <property type="nucleotide sequence ID" value="XM_069377571.1"/>
</dbReference>
<evidence type="ECO:0000259" key="5">
    <source>
        <dbReference type="Pfam" id="PF18972"/>
    </source>
</evidence>
<organism evidence="6 7">
    <name type="scientific">Cladosporium halotolerans</name>
    <dbReference type="NCBI Taxonomy" id="1052096"/>
    <lineage>
        <taxon>Eukaryota</taxon>
        <taxon>Fungi</taxon>
        <taxon>Dikarya</taxon>
        <taxon>Ascomycota</taxon>
        <taxon>Pezizomycotina</taxon>
        <taxon>Dothideomycetes</taxon>
        <taxon>Dothideomycetidae</taxon>
        <taxon>Cladosporiales</taxon>
        <taxon>Cladosporiaceae</taxon>
        <taxon>Cladosporium</taxon>
    </lineage>
</organism>
<dbReference type="InterPro" id="IPR011990">
    <property type="entry name" value="TPR-like_helical_dom_sf"/>
</dbReference>
<evidence type="ECO:0000313" key="7">
    <source>
        <dbReference type="Proteomes" id="UP000803884"/>
    </source>
</evidence>
<name>A0AB34KBU1_9PEZI</name>
<dbReference type="GO" id="GO:0006457">
    <property type="term" value="P:protein folding"/>
    <property type="evidence" value="ECO:0007669"/>
    <property type="project" value="TreeGrafter"/>
</dbReference>
<evidence type="ECO:0000256" key="2">
    <source>
        <dbReference type="ARBA" id="ARBA00022803"/>
    </source>
</evidence>
<protein>
    <recommendedName>
        <fullName evidence="5">Cns1/TTC4 wheel domain-containing protein</fullName>
    </recommendedName>
</protein>
<evidence type="ECO:0000313" key="6">
    <source>
        <dbReference type="EMBL" id="KAL1582329.1"/>
    </source>
</evidence>
<keyword evidence="7" id="KW-1185">Reference proteome</keyword>
<dbReference type="EMBL" id="JAAQHG020000053">
    <property type="protein sequence ID" value="KAL1582329.1"/>
    <property type="molecule type" value="Genomic_DNA"/>
</dbReference>
<dbReference type="InterPro" id="IPR019734">
    <property type="entry name" value="TPR_rpt"/>
</dbReference>
<dbReference type="GO" id="GO:0005829">
    <property type="term" value="C:cytosol"/>
    <property type="evidence" value="ECO:0007669"/>
    <property type="project" value="TreeGrafter"/>
</dbReference>
<sequence>MTDTDKQPVAAPITNDAKPETQETPAAGAKPPPQVLGDDLNYDDPDALFKELNRSPFFMTQLPDDDGEENTLVEALKAMAYEGTRDQIAENFKTQGNEAVGEKRWFDAREFYSKALAALKGPKVPSHLEEGDPSMKVVEIEDEEDVEKKERALEEACLANRALCQLEMKNYGSCNRDCASTLKLNPRNVKAWYRAASACLALDKLSEALDAAECGLRFDPNSKPLDAIKARIEKRAKDVEELNRWRKEREERAARETSNLKFAIRSRGILARETGDPPDMEDAKISLADPNDPKSVLSFPVIFLYPMEAQSDFIKACAEDETLADHLEYVLPPPWDEKAEYAPEETECYMETVSGGLIKAGKKLILLKLLSGGKIEVTDGLVKVNVVPKKKAAAFIEEFKKRKGKQ</sequence>
<keyword evidence="2" id="KW-0802">TPR repeat</keyword>
<accession>A0AB34KBU1</accession>
<reference evidence="6 7" key="1">
    <citation type="journal article" date="2020" name="Microbiol. Resour. Announc.">
        <title>Draft Genome Sequence of a Cladosporium Species Isolated from the Mesophotic Ascidian Didemnum maculosum.</title>
        <authorList>
            <person name="Gioti A."/>
            <person name="Siaperas R."/>
            <person name="Nikolaivits E."/>
            <person name="Le Goff G."/>
            <person name="Ouazzani J."/>
            <person name="Kotoulas G."/>
            <person name="Topakas E."/>
        </authorList>
    </citation>
    <scope>NUCLEOTIDE SEQUENCE [LARGE SCALE GENOMIC DNA]</scope>
    <source>
        <strain evidence="6 7">TM138-S3</strain>
    </source>
</reference>
<dbReference type="GO" id="GO:0005634">
    <property type="term" value="C:nucleus"/>
    <property type="evidence" value="ECO:0007669"/>
    <property type="project" value="TreeGrafter"/>
</dbReference>
<dbReference type="SMART" id="SM00028">
    <property type="entry name" value="TPR"/>
    <property type="match status" value="3"/>
</dbReference>
<feature type="region of interest" description="Disordered" evidence="4">
    <location>
        <begin position="1"/>
        <end position="45"/>
    </location>
</feature>
<dbReference type="CDD" id="cd21381">
    <property type="entry name" value="CTWD_TTC4"/>
    <property type="match status" value="1"/>
</dbReference>
<gene>
    <name evidence="6" type="ORF">WHR41_08967</name>
</gene>
<proteinExistence type="inferred from homology"/>
<dbReference type="InterPro" id="IPR044059">
    <property type="entry name" value="Csn1/TTC4_wheel"/>
</dbReference>
<comment type="caution">
    <text evidence="6">The sequence shown here is derived from an EMBL/GenBank/DDBJ whole genome shotgun (WGS) entry which is preliminary data.</text>
</comment>
<dbReference type="GO" id="GO:0030544">
    <property type="term" value="F:Hsp70 protein binding"/>
    <property type="evidence" value="ECO:0007669"/>
    <property type="project" value="TreeGrafter"/>
</dbReference>
<evidence type="ECO:0000256" key="3">
    <source>
        <dbReference type="ARBA" id="ARBA00023602"/>
    </source>
</evidence>
<feature type="domain" description="Cns1/TTC4 wheel" evidence="5">
    <location>
        <begin position="289"/>
        <end position="399"/>
    </location>
</feature>
<evidence type="ECO:0000256" key="1">
    <source>
        <dbReference type="ARBA" id="ARBA00022737"/>
    </source>
</evidence>
<dbReference type="Proteomes" id="UP000803884">
    <property type="component" value="Unassembled WGS sequence"/>
</dbReference>
<dbReference type="PANTHER" id="PTHR46035">
    <property type="entry name" value="TETRATRICOPEPTIDE REPEAT PROTEIN 4"/>
    <property type="match status" value="1"/>
</dbReference>
<dbReference type="GO" id="GO:0051879">
    <property type="term" value="F:Hsp90 protein binding"/>
    <property type="evidence" value="ECO:0007669"/>
    <property type="project" value="InterPro"/>
</dbReference>
<dbReference type="SUPFAM" id="SSF48452">
    <property type="entry name" value="TPR-like"/>
    <property type="match status" value="1"/>
</dbReference>
<evidence type="ECO:0000256" key="4">
    <source>
        <dbReference type="SAM" id="MobiDB-lite"/>
    </source>
</evidence>
<dbReference type="GeneID" id="96010409"/>